<dbReference type="InterPro" id="IPR038673">
    <property type="entry name" value="OprB_sf"/>
</dbReference>
<feature type="chain" id="PRO_5041013176" evidence="2">
    <location>
        <begin position="29"/>
        <end position="536"/>
    </location>
</feature>
<dbReference type="InterPro" id="IPR051465">
    <property type="entry name" value="Cell_Envelope_Struct_Comp"/>
</dbReference>
<evidence type="ECO:0000256" key="1">
    <source>
        <dbReference type="ARBA" id="ARBA00008769"/>
    </source>
</evidence>
<dbReference type="Pfam" id="PF04966">
    <property type="entry name" value="OprB"/>
    <property type="match status" value="1"/>
</dbReference>
<dbReference type="Gene3D" id="2.40.160.180">
    <property type="entry name" value="Carbohydrate-selective porin OprB"/>
    <property type="match status" value="1"/>
</dbReference>
<keyword evidence="2" id="KW-0732">Signal</keyword>
<dbReference type="GO" id="GO:0008643">
    <property type="term" value="P:carbohydrate transport"/>
    <property type="evidence" value="ECO:0007669"/>
    <property type="project" value="InterPro"/>
</dbReference>
<comment type="caution">
    <text evidence="4">The sequence shown here is derived from an EMBL/GenBank/DDBJ whole genome shotgun (WGS) entry which is preliminary data.</text>
</comment>
<sequence>MKQLLRDSFFVSLAIIAANSLYLNSAIAGDISSVTPVTSTTSVETLTTGERSPQLAQVTSVSQLSDVQPTDWAFQALQSLVERYGCIAGYPDGTYRGNRALTRYEFAAGLNACLDRVNELIATASADMVNKEDLATLQRLQEEFGTELATLRGRVDALEATTAELEANQFSTTTNLSAQVIMAASDTFGDDVEDNTVLQTRMRFNFLSSFTGTDQLQVRLQAGNFSAFDYVGNITNEGQIAYATDTGNDVVIDNLNYSFQVGDNLRVWLLANSGEYDDVFDIVDNLITDTNVGAIGNLSFNPIYNAGGQNAGIITEFSITEALKLGLGYQAGNAEDPSPGNGLFNGSNSFLGRLEYGTDRFKVAFAYLHTYDEALNTTEQGSIRSLVEVTDADGSTRSVVGNHYGVEAQFDITPGIRIGGWAGLSKAIVLGLGDADVWNYALSLSFPDLGKEGNLLNIIVAVEPKLTGTSGFTVADGDGVERRRDPDTGLHVEASYRYQLTDNISVAPGVIWLTAPGHDSDNSDIVVGTLRTTFEF</sequence>
<organism evidence="4 5">
    <name type="scientific">Scytonema millei VB511283</name>
    <dbReference type="NCBI Taxonomy" id="1245923"/>
    <lineage>
        <taxon>Bacteria</taxon>
        <taxon>Bacillati</taxon>
        <taxon>Cyanobacteriota</taxon>
        <taxon>Cyanophyceae</taxon>
        <taxon>Nostocales</taxon>
        <taxon>Scytonemataceae</taxon>
        <taxon>Scytonema</taxon>
    </lineage>
</organism>
<dbReference type="AlphaFoldDB" id="A0A9X5E9G8"/>
<protein>
    <submittedName>
        <fullName evidence="4">Iron uptake porin</fullName>
    </submittedName>
</protein>
<evidence type="ECO:0000259" key="3">
    <source>
        <dbReference type="PROSITE" id="PS51272"/>
    </source>
</evidence>
<evidence type="ECO:0000313" key="5">
    <source>
        <dbReference type="Proteomes" id="UP000031532"/>
    </source>
</evidence>
<dbReference type="EMBL" id="JTJC03000005">
    <property type="protein sequence ID" value="NHC36559.1"/>
    <property type="molecule type" value="Genomic_DNA"/>
</dbReference>
<dbReference type="PANTHER" id="PTHR43308:SF1">
    <property type="entry name" value="OUTER MEMBRANE PROTEIN ALPHA"/>
    <property type="match status" value="1"/>
</dbReference>
<proteinExistence type="inferred from homology"/>
<dbReference type="InterPro" id="IPR047684">
    <property type="entry name" value="Por_som-like"/>
</dbReference>
<name>A0A9X5E9G8_9CYAN</name>
<dbReference type="PROSITE" id="PS51272">
    <property type="entry name" value="SLH"/>
    <property type="match status" value="1"/>
</dbReference>
<reference evidence="4 5" key="1">
    <citation type="journal article" date="2015" name="Genome Announc.">
        <title>Draft Genome Sequence of the Terrestrial Cyanobacterium Scytonema millei VB511283, Isolated from Eastern India.</title>
        <authorList>
            <person name="Sen D."/>
            <person name="Chandrababunaidu M.M."/>
            <person name="Singh D."/>
            <person name="Sanghi N."/>
            <person name="Ghorai A."/>
            <person name="Mishra G.P."/>
            <person name="Madduluri M."/>
            <person name="Adhikary S.P."/>
            <person name="Tripathy S."/>
        </authorList>
    </citation>
    <scope>NUCLEOTIDE SEQUENCE [LARGE SCALE GENOMIC DNA]</scope>
    <source>
        <strain evidence="4 5">VB511283</strain>
    </source>
</reference>
<dbReference type="OrthoDB" id="541604at2"/>
<evidence type="ECO:0000256" key="2">
    <source>
        <dbReference type="RuleBase" id="RU363072"/>
    </source>
</evidence>
<feature type="signal peptide" evidence="2">
    <location>
        <begin position="1"/>
        <end position="28"/>
    </location>
</feature>
<comment type="similarity">
    <text evidence="1 2">Belongs to the OprB family.</text>
</comment>
<dbReference type="InterPro" id="IPR001119">
    <property type="entry name" value="SLH_dom"/>
</dbReference>
<feature type="domain" description="SLH" evidence="3">
    <location>
        <begin position="60"/>
        <end position="124"/>
    </location>
</feature>
<dbReference type="Pfam" id="PF00395">
    <property type="entry name" value="SLH"/>
    <property type="match status" value="1"/>
</dbReference>
<dbReference type="RefSeq" id="WP_039716008.1">
    <property type="nucleotide sequence ID" value="NZ_JTJC03000005.1"/>
</dbReference>
<evidence type="ECO:0000313" key="4">
    <source>
        <dbReference type="EMBL" id="NHC36559.1"/>
    </source>
</evidence>
<dbReference type="NCBIfam" id="NF033921">
    <property type="entry name" value="por_somb"/>
    <property type="match status" value="1"/>
</dbReference>
<dbReference type="Proteomes" id="UP000031532">
    <property type="component" value="Unassembled WGS sequence"/>
</dbReference>
<dbReference type="PANTHER" id="PTHR43308">
    <property type="entry name" value="OUTER MEMBRANE PROTEIN ALPHA-RELATED"/>
    <property type="match status" value="1"/>
</dbReference>
<dbReference type="GO" id="GO:0015288">
    <property type="term" value="F:porin activity"/>
    <property type="evidence" value="ECO:0007669"/>
    <property type="project" value="InterPro"/>
</dbReference>
<dbReference type="InterPro" id="IPR007049">
    <property type="entry name" value="Carb-sel_porin_OprB"/>
</dbReference>
<dbReference type="GO" id="GO:0016020">
    <property type="term" value="C:membrane"/>
    <property type="evidence" value="ECO:0007669"/>
    <property type="project" value="InterPro"/>
</dbReference>
<gene>
    <name evidence="4" type="ORF">QH73_0018250</name>
</gene>
<accession>A0A9X5E9G8</accession>
<keyword evidence="5" id="KW-1185">Reference proteome</keyword>